<evidence type="ECO:0000313" key="1">
    <source>
        <dbReference type="EMBL" id="QIS05968.1"/>
    </source>
</evidence>
<name>A0A6G9XYF8_NOCBR</name>
<protein>
    <submittedName>
        <fullName evidence="1">Uncharacterized protein</fullName>
    </submittedName>
</protein>
<reference evidence="1 2" key="1">
    <citation type="journal article" date="2019" name="ACS Chem. Biol.">
        <title>Identification and Mobilization of a Cryptic Antibiotic Biosynthesis Gene Locus from a Human-Pathogenic Nocardia Isolate.</title>
        <authorList>
            <person name="Herisse M."/>
            <person name="Ishida K."/>
            <person name="Porter J.L."/>
            <person name="Howden B."/>
            <person name="Hertweck C."/>
            <person name="Stinear T.P."/>
            <person name="Pidot S.J."/>
        </authorList>
    </citation>
    <scope>NUCLEOTIDE SEQUENCE [LARGE SCALE GENOMIC DNA]</scope>
    <source>
        <strain evidence="1 2">AUSMDU00024985</strain>
    </source>
</reference>
<dbReference type="NCBIfam" id="NF047838">
    <property type="entry name" value="SCO4402_fam"/>
    <property type="match status" value="1"/>
</dbReference>
<dbReference type="InterPro" id="IPR057705">
    <property type="entry name" value="DUF7945"/>
</dbReference>
<accession>A0A6G9XYF8</accession>
<evidence type="ECO:0000313" key="2">
    <source>
        <dbReference type="Proteomes" id="UP000501705"/>
    </source>
</evidence>
<sequence length="133" mass="14965">MEELGSPVTRVRYPEARRAVINAVAALSDLEYQKRVWLERVYPHENFYDDLDTNVHILYDDYRILPDAESALGDVLVPGDEIERLRTLGRVLDPVIEELGDCPDSRYVAHKQWPVVTRAASAALSAMVLSGGL</sequence>
<gene>
    <name evidence="1" type="ORF">F5X71_29920</name>
</gene>
<proteinExistence type="predicted"/>
<dbReference type="Proteomes" id="UP000501705">
    <property type="component" value="Chromosome"/>
</dbReference>
<dbReference type="RefSeq" id="WP_167465019.1">
    <property type="nucleotide sequence ID" value="NZ_CP046171.1"/>
</dbReference>
<organism evidence="1 2">
    <name type="scientific">Nocardia brasiliensis</name>
    <dbReference type="NCBI Taxonomy" id="37326"/>
    <lineage>
        <taxon>Bacteria</taxon>
        <taxon>Bacillati</taxon>
        <taxon>Actinomycetota</taxon>
        <taxon>Actinomycetes</taxon>
        <taxon>Mycobacteriales</taxon>
        <taxon>Nocardiaceae</taxon>
        <taxon>Nocardia</taxon>
    </lineage>
</organism>
<dbReference type="AlphaFoldDB" id="A0A6G9XYF8"/>
<dbReference type="EMBL" id="CP046171">
    <property type="protein sequence ID" value="QIS05968.1"/>
    <property type="molecule type" value="Genomic_DNA"/>
</dbReference>
<dbReference type="Pfam" id="PF25656">
    <property type="entry name" value="DUF7945"/>
    <property type="match status" value="1"/>
</dbReference>